<evidence type="ECO:0000313" key="3">
    <source>
        <dbReference type="EMBL" id="MBS9337343.1"/>
    </source>
</evidence>
<feature type="compositionally biased region" description="Low complexity" evidence="1">
    <location>
        <begin position="38"/>
        <end position="49"/>
    </location>
</feature>
<organism evidence="3 4">
    <name type="scientific">Fructobacillus parabroussonetiae</name>
    <dbReference type="NCBI Taxonomy" id="2713174"/>
    <lineage>
        <taxon>Bacteria</taxon>
        <taxon>Bacillati</taxon>
        <taxon>Bacillota</taxon>
        <taxon>Bacilli</taxon>
        <taxon>Lactobacillales</taxon>
        <taxon>Lactobacillaceae</taxon>
        <taxon>Fructobacillus</taxon>
    </lineage>
</organism>
<dbReference type="Pfam" id="PF19804">
    <property type="entry name" value="DUF6287"/>
    <property type="match status" value="1"/>
</dbReference>
<gene>
    <name evidence="3" type="ORF">G6R30_02555</name>
</gene>
<dbReference type="InterPro" id="IPR046254">
    <property type="entry name" value="DUF6287"/>
</dbReference>
<accession>A0ABS5QVV5</accession>
<protein>
    <recommendedName>
        <fullName evidence="2">DUF6287 domain-containing protein</fullName>
    </recommendedName>
</protein>
<keyword evidence="4" id="KW-1185">Reference proteome</keyword>
<comment type="caution">
    <text evidence="3">The sequence shown here is derived from an EMBL/GenBank/DDBJ whole genome shotgun (WGS) entry which is preliminary data.</text>
</comment>
<sequence>MLTKASKIAIAAVGAVVVIGGASFGYVASQSHDKDKTTTATVTKTAKSSAKSDKKSTGMDLTAISKGDFSSVEGTWKSLDGKSTFTFNKNGLVSHVYNGSAATNDQEVYLTKENDSTPEARMINGYLSTTVGPKGGLPEDTISATNLDFVPKGVKHEGMTDTEDHLFSGQSIGDGSVFTKVVESKDEKAVNQLSTKKKQALVLLGIPNQFQTDYGSAVTVSDLLNKKTKAYVENDASAQTNEVGHYVDTTFKQIKIVPHTNMDIHDNKVTLEGVPSDVADHNRAESHGVYTIDGDTITYRTQGNRVEGDPDENLRRGQQIGTNSLSKLYKQYKGTTKLKEMMALLD</sequence>
<feature type="domain" description="DUF6287" evidence="2">
    <location>
        <begin position="58"/>
        <end position="91"/>
    </location>
</feature>
<reference evidence="3 4" key="1">
    <citation type="submission" date="2020-02" db="EMBL/GenBank/DDBJ databases">
        <title>Fructobacillus sp. isolated from paper mulberry of Taiwan.</title>
        <authorList>
            <person name="Lin S.-T."/>
        </authorList>
    </citation>
    <scope>NUCLEOTIDE SEQUENCE [LARGE SCALE GENOMIC DNA]</scope>
    <source>
        <strain evidence="3 4">S1-1</strain>
    </source>
</reference>
<feature type="region of interest" description="Disordered" evidence="1">
    <location>
        <begin position="35"/>
        <end position="57"/>
    </location>
</feature>
<dbReference type="RefSeq" id="WP_213821171.1">
    <property type="nucleotide sequence ID" value="NZ_JAAMFL010000004.1"/>
</dbReference>
<evidence type="ECO:0000313" key="4">
    <source>
        <dbReference type="Proteomes" id="UP001519503"/>
    </source>
</evidence>
<dbReference type="Proteomes" id="UP001519503">
    <property type="component" value="Unassembled WGS sequence"/>
</dbReference>
<dbReference type="EMBL" id="JAAMFL010000004">
    <property type="protein sequence ID" value="MBS9337343.1"/>
    <property type="molecule type" value="Genomic_DNA"/>
</dbReference>
<evidence type="ECO:0000259" key="2">
    <source>
        <dbReference type="Pfam" id="PF19804"/>
    </source>
</evidence>
<name>A0ABS5QVV5_9LACO</name>
<evidence type="ECO:0000256" key="1">
    <source>
        <dbReference type="SAM" id="MobiDB-lite"/>
    </source>
</evidence>
<proteinExistence type="predicted"/>